<feature type="region of interest" description="Disordered" evidence="1">
    <location>
        <begin position="271"/>
        <end position="299"/>
    </location>
</feature>
<feature type="signal peptide" evidence="2">
    <location>
        <begin position="1"/>
        <end position="20"/>
    </location>
</feature>
<keyword evidence="4" id="KW-0315">Glutamine amidotransferase</keyword>
<proteinExistence type="predicted"/>
<feature type="chain" id="PRO_5022916738" evidence="2">
    <location>
        <begin position="21"/>
        <end position="305"/>
    </location>
</feature>
<dbReference type="Pfam" id="PF06283">
    <property type="entry name" value="ThuA"/>
    <property type="match status" value="1"/>
</dbReference>
<protein>
    <submittedName>
        <fullName evidence="4">Class I glutamine amidotransferase-like protein</fullName>
    </submittedName>
</protein>
<keyword evidence="2" id="KW-0732">Signal</keyword>
<feature type="domain" description="ThuA-like" evidence="3">
    <location>
        <begin position="25"/>
        <end position="249"/>
    </location>
</feature>
<evidence type="ECO:0000313" key="4">
    <source>
        <dbReference type="EMBL" id="TFK98686.1"/>
    </source>
</evidence>
<dbReference type="EMBL" id="ML178838">
    <property type="protein sequence ID" value="TFK98686.1"/>
    <property type="molecule type" value="Genomic_DNA"/>
</dbReference>
<dbReference type="InterPro" id="IPR029010">
    <property type="entry name" value="ThuA-like"/>
</dbReference>
<evidence type="ECO:0000259" key="3">
    <source>
        <dbReference type="Pfam" id="PF06283"/>
    </source>
</evidence>
<evidence type="ECO:0000313" key="5">
    <source>
        <dbReference type="Proteomes" id="UP000305067"/>
    </source>
</evidence>
<dbReference type="GO" id="GO:0016740">
    <property type="term" value="F:transferase activity"/>
    <property type="evidence" value="ECO:0007669"/>
    <property type="project" value="UniProtKB-KW"/>
</dbReference>
<dbReference type="PANTHER" id="PTHR40469:SF2">
    <property type="entry name" value="GALACTOSE-BINDING DOMAIN-LIKE SUPERFAMILY PROTEIN"/>
    <property type="match status" value="1"/>
</dbReference>
<accession>A0A5C3QAU9</accession>
<organism evidence="4 5">
    <name type="scientific">Pterulicium gracile</name>
    <dbReference type="NCBI Taxonomy" id="1884261"/>
    <lineage>
        <taxon>Eukaryota</taxon>
        <taxon>Fungi</taxon>
        <taxon>Dikarya</taxon>
        <taxon>Basidiomycota</taxon>
        <taxon>Agaricomycotina</taxon>
        <taxon>Agaricomycetes</taxon>
        <taxon>Agaricomycetidae</taxon>
        <taxon>Agaricales</taxon>
        <taxon>Pleurotineae</taxon>
        <taxon>Pterulaceae</taxon>
        <taxon>Pterulicium</taxon>
    </lineage>
</organism>
<dbReference type="PANTHER" id="PTHR40469">
    <property type="entry name" value="SECRETED GLYCOSYL HYDROLASE"/>
    <property type="match status" value="1"/>
</dbReference>
<dbReference type="AlphaFoldDB" id="A0A5C3QAU9"/>
<dbReference type="Gene3D" id="3.40.50.880">
    <property type="match status" value="1"/>
</dbReference>
<dbReference type="Proteomes" id="UP000305067">
    <property type="component" value="Unassembled WGS sequence"/>
</dbReference>
<keyword evidence="5" id="KW-1185">Reference proteome</keyword>
<evidence type="ECO:0000256" key="1">
    <source>
        <dbReference type="SAM" id="MobiDB-lite"/>
    </source>
</evidence>
<dbReference type="SUPFAM" id="SSF52317">
    <property type="entry name" value="Class I glutamine amidotransferase-like"/>
    <property type="match status" value="1"/>
</dbReference>
<gene>
    <name evidence="4" type="ORF">BDV98DRAFT_628245</name>
</gene>
<name>A0A5C3QAU9_9AGAR</name>
<sequence>MLSPLLFSVLAPLAGSLVLAAGTPNVLIYTATTGFRHDSIPTAVQALQAQAERANVNFTHTEDGTRFNDEELATYDGVVFLSTTGDVLNKRQLAAFQSWLNKGGNFVGIHAATACLMETDFYVREIGAVFDYHPEFQMATIDVIGPSHPSTDHLPKAWNVHDEIYNFQSDPRKLGAVVILSADMSSYVDFPQDPIQGTPHPTAWIQERGAGVEEGGTAGRSFYTSLGHANETWQSDDFINHILGGISWVLDSTTTRAFNASGLVGAMYVEPTPDSDSEKEASPTGEGMGQAVATEDGPEGYVLLL</sequence>
<reference evidence="4 5" key="1">
    <citation type="journal article" date="2019" name="Nat. Ecol. Evol.">
        <title>Megaphylogeny resolves global patterns of mushroom evolution.</title>
        <authorList>
            <person name="Varga T."/>
            <person name="Krizsan K."/>
            <person name="Foldi C."/>
            <person name="Dima B."/>
            <person name="Sanchez-Garcia M."/>
            <person name="Sanchez-Ramirez S."/>
            <person name="Szollosi G.J."/>
            <person name="Szarkandi J.G."/>
            <person name="Papp V."/>
            <person name="Albert L."/>
            <person name="Andreopoulos W."/>
            <person name="Angelini C."/>
            <person name="Antonin V."/>
            <person name="Barry K.W."/>
            <person name="Bougher N.L."/>
            <person name="Buchanan P."/>
            <person name="Buyck B."/>
            <person name="Bense V."/>
            <person name="Catcheside P."/>
            <person name="Chovatia M."/>
            <person name="Cooper J."/>
            <person name="Damon W."/>
            <person name="Desjardin D."/>
            <person name="Finy P."/>
            <person name="Geml J."/>
            <person name="Haridas S."/>
            <person name="Hughes K."/>
            <person name="Justo A."/>
            <person name="Karasinski D."/>
            <person name="Kautmanova I."/>
            <person name="Kiss B."/>
            <person name="Kocsube S."/>
            <person name="Kotiranta H."/>
            <person name="LaButti K.M."/>
            <person name="Lechner B.E."/>
            <person name="Liimatainen K."/>
            <person name="Lipzen A."/>
            <person name="Lukacs Z."/>
            <person name="Mihaltcheva S."/>
            <person name="Morgado L.N."/>
            <person name="Niskanen T."/>
            <person name="Noordeloos M.E."/>
            <person name="Ohm R.A."/>
            <person name="Ortiz-Santana B."/>
            <person name="Ovrebo C."/>
            <person name="Racz N."/>
            <person name="Riley R."/>
            <person name="Savchenko A."/>
            <person name="Shiryaev A."/>
            <person name="Soop K."/>
            <person name="Spirin V."/>
            <person name="Szebenyi C."/>
            <person name="Tomsovsky M."/>
            <person name="Tulloss R.E."/>
            <person name="Uehling J."/>
            <person name="Grigoriev I.V."/>
            <person name="Vagvolgyi C."/>
            <person name="Papp T."/>
            <person name="Martin F.M."/>
            <person name="Miettinen O."/>
            <person name="Hibbett D.S."/>
            <person name="Nagy L.G."/>
        </authorList>
    </citation>
    <scope>NUCLEOTIDE SEQUENCE [LARGE SCALE GENOMIC DNA]</scope>
    <source>
        <strain evidence="4 5">CBS 309.79</strain>
    </source>
</reference>
<evidence type="ECO:0000256" key="2">
    <source>
        <dbReference type="SAM" id="SignalP"/>
    </source>
</evidence>
<dbReference type="InterPro" id="IPR029062">
    <property type="entry name" value="Class_I_gatase-like"/>
</dbReference>
<dbReference type="OrthoDB" id="3482285at2759"/>
<keyword evidence="4" id="KW-0808">Transferase</keyword>